<dbReference type="SUPFAM" id="SSF46938">
    <property type="entry name" value="CRAL/TRIO N-terminal domain"/>
    <property type="match status" value="1"/>
</dbReference>
<dbReference type="SMART" id="SM00516">
    <property type="entry name" value="SEC14"/>
    <property type="match status" value="1"/>
</dbReference>
<evidence type="ECO:0000313" key="4">
    <source>
        <dbReference type="Proteomes" id="UP000054988"/>
    </source>
</evidence>
<dbReference type="CDD" id="cd00170">
    <property type="entry name" value="SEC14"/>
    <property type="match status" value="1"/>
</dbReference>
<dbReference type="InterPro" id="IPR051026">
    <property type="entry name" value="PI/PC_transfer"/>
</dbReference>
<dbReference type="Pfam" id="PF00650">
    <property type="entry name" value="CRAL_TRIO"/>
    <property type="match status" value="1"/>
</dbReference>
<dbReference type="eggNOG" id="KOG1471">
    <property type="taxonomic scope" value="Eukaryota"/>
</dbReference>
<dbReference type="InterPro" id="IPR011074">
    <property type="entry name" value="CRAL/TRIO_N_dom"/>
</dbReference>
<dbReference type="Gene3D" id="1.10.8.20">
    <property type="entry name" value="N-terminal domain of phosphatidylinositol transfer protein sec14p"/>
    <property type="match status" value="1"/>
</dbReference>
<accession>A0A0W0F3L9</accession>
<protein>
    <recommendedName>
        <fullName evidence="2">CRAL-TRIO domain-containing protein</fullName>
    </recommendedName>
</protein>
<evidence type="ECO:0000313" key="3">
    <source>
        <dbReference type="EMBL" id="KTB30902.1"/>
    </source>
</evidence>
<dbReference type="InterPro" id="IPR036273">
    <property type="entry name" value="CRAL/TRIO_N_dom_sf"/>
</dbReference>
<dbReference type="PANTHER" id="PTHR45657:SF1">
    <property type="entry name" value="CRAL-TRIO DOMAIN-CONTAINING PROTEIN YKL091C-RELATED"/>
    <property type="match status" value="1"/>
</dbReference>
<name>A0A0W0F3L9_MONRR</name>
<dbReference type="AlphaFoldDB" id="A0A0W0F3L9"/>
<feature type="compositionally biased region" description="Basic and acidic residues" evidence="1">
    <location>
        <begin position="268"/>
        <end position="286"/>
    </location>
</feature>
<dbReference type="Gene3D" id="3.40.525.10">
    <property type="entry name" value="CRAL-TRIO lipid binding domain"/>
    <property type="match status" value="1"/>
</dbReference>
<dbReference type="SUPFAM" id="SSF52087">
    <property type="entry name" value="CRAL/TRIO domain"/>
    <property type="match status" value="1"/>
</dbReference>
<dbReference type="SMART" id="SM01100">
    <property type="entry name" value="CRAL_TRIO_N"/>
    <property type="match status" value="1"/>
</dbReference>
<dbReference type="InterPro" id="IPR001251">
    <property type="entry name" value="CRAL-TRIO_dom"/>
</dbReference>
<dbReference type="PROSITE" id="PS50191">
    <property type="entry name" value="CRAL_TRIO"/>
    <property type="match status" value="1"/>
</dbReference>
<evidence type="ECO:0000259" key="2">
    <source>
        <dbReference type="PROSITE" id="PS50191"/>
    </source>
</evidence>
<dbReference type="EMBL" id="LATX01002359">
    <property type="protein sequence ID" value="KTB30902.1"/>
    <property type="molecule type" value="Genomic_DNA"/>
</dbReference>
<dbReference type="InterPro" id="IPR036865">
    <property type="entry name" value="CRAL-TRIO_dom_sf"/>
</dbReference>
<reference evidence="3 4" key="1">
    <citation type="submission" date="2015-12" db="EMBL/GenBank/DDBJ databases">
        <title>Draft genome sequence of Moniliophthora roreri, the causal agent of frosty pod rot of cacao.</title>
        <authorList>
            <person name="Aime M.C."/>
            <person name="Diaz-Valderrama J.R."/>
            <person name="Kijpornyongpan T."/>
            <person name="Phillips-Mora W."/>
        </authorList>
    </citation>
    <scope>NUCLEOTIDE SEQUENCE [LARGE SCALE GENOMIC DNA]</scope>
    <source>
        <strain evidence="3 4">MCA 2952</strain>
    </source>
</reference>
<proteinExistence type="predicted"/>
<dbReference type="PANTHER" id="PTHR45657">
    <property type="entry name" value="CRAL-TRIO DOMAIN-CONTAINING PROTEIN YKL091C-RELATED"/>
    <property type="match status" value="1"/>
</dbReference>
<dbReference type="Proteomes" id="UP000054988">
    <property type="component" value="Unassembled WGS sequence"/>
</dbReference>
<gene>
    <name evidence="3" type="ORF">WG66_16524</name>
</gene>
<comment type="caution">
    <text evidence="3">The sequence shown here is derived from an EMBL/GenBank/DDBJ whole genome shotgun (WGS) entry which is preliminary data.</text>
</comment>
<dbReference type="Pfam" id="PF03765">
    <property type="entry name" value="CRAL_TRIO_N"/>
    <property type="match status" value="1"/>
</dbReference>
<sequence length="292" mass="33349">MTDQAIIDSFRRQLLEEDILHEGDTIGTDDETLKRFLRARKYDLVQAKKMFADAQQWRKTVEGVGIDELYKQIDPFDYPEREAVFNYWPMWFHKTDKRGRPLNVHFLGGMNLHQLYKECTPERHWQTVLVNAESLTREVLPAASRSTDKDINSVLVVVDLRGFGLHQFWQMKNLAQRSFQMSQDYYPETMGQLVIVNAPSSFTIIWSVIKSWLAKETAEKVDVMGKDYKDRLLELVDADSLPSILGGNCTCQEAGGCHLSGVGPWLEGREGWGPKSKAGSEKKKPLESSSSS</sequence>
<organism evidence="3 4">
    <name type="scientific">Moniliophthora roreri</name>
    <name type="common">Frosty pod rot fungus</name>
    <name type="synonym">Monilia roreri</name>
    <dbReference type="NCBI Taxonomy" id="221103"/>
    <lineage>
        <taxon>Eukaryota</taxon>
        <taxon>Fungi</taxon>
        <taxon>Dikarya</taxon>
        <taxon>Basidiomycota</taxon>
        <taxon>Agaricomycotina</taxon>
        <taxon>Agaricomycetes</taxon>
        <taxon>Agaricomycetidae</taxon>
        <taxon>Agaricales</taxon>
        <taxon>Marasmiineae</taxon>
        <taxon>Marasmiaceae</taxon>
        <taxon>Moniliophthora</taxon>
    </lineage>
</organism>
<feature type="domain" description="CRAL-TRIO" evidence="2">
    <location>
        <begin position="80"/>
        <end position="253"/>
    </location>
</feature>
<evidence type="ECO:0000256" key="1">
    <source>
        <dbReference type="SAM" id="MobiDB-lite"/>
    </source>
</evidence>
<feature type="region of interest" description="Disordered" evidence="1">
    <location>
        <begin position="268"/>
        <end position="292"/>
    </location>
</feature>